<sequence>MFNWVQVRHLWWECHPKELSLFSMFLNKKCNWSFIISIFFDK</sequence>
<accession>A0A0E9P5C4</accession>
<protein>
    <submittedName>
        <fullName evidence="1">Uncharacterized protein</fullName>
    </submittedName>
</protein>
<proteinExistence type="predicted"/>
<dbReference type="EMBL" id="GBXM01108921">
    <property type="protein sequence ID" value="JAG99655.1"/>
    <property type="molecule type" value="Transcribed_RNA"/>
</dbReference>
<reference evidence="1" key="1">
    <citation type="submission" date="2014-11" db="EMBL/GenBank/DDBJ databases">
        <authorList>
            <person name="Amaro Gonzalez C."/>
        </authorList>
    </citation>
    <scope>NUCLEOTIDE SEQUENCE</scope>
</reference>
<evidence type="ECO:0000313" key="1">
    <source>
        <dbReference type="EMBL" id="JAG99655.1"/>
    </source>
</evidence>
<reference evidence="1" key="2">
    <citation type="journal article" date="2015" name="Fish Shellfish Immunol.">
        <title>Early steps in the European eel (Anguilla anguilla)-Vibrio vulnificus interaction in the gills: Role of the RtxA13 toxin.</title>
        <authorList>
            <person name="Callol A."/>
            <person name="Pajuelo D."/>
            <person name="Ebbesson L."/>
            <person name="Teles M."/>
            <person name="MacKenzie S."/>
            <person name="Amaro C."/>
        </authorList>
    </citation>
    <scope>NUCLEOTIDE SEQUENCE</scope>
</reference>
<name>A0A0E9P5C4_ANGAN</name>
<organism evidence="1">
    <name type="scientific">Anguilla anguilla</name>
    <name type="common">European freshwater eel</name>
    <name type="synonym">Muraena anguilla</name>
    <dbReference type="NCBI Taxonomy" id="7936"/>
    <lineage>
        <taxon>Eukaryota</taxon>
        <taxon>Metazoa</taxon>
        <taxon>Chordata</taxon>
        <taxon>Craniata</taxon>
        <taxon>Vertebrata</taxon>
        <taxon>Euteleostomi</taxon>
        <taxon>Actinopterygii</taxon>
        <taxon>Neopterygii</taxon>
        <taxon>Teleostei</taxon>
        <taxon>Anguilliformes</taxon>
        <taxon>Anguillidae</taxon>
        <taxon>Anguilla</taxon>
    </lineage>
</organism>
<dbReference type="AlphaFoldDB" id="A0A0E9P5C4"/>